<evidence type="ECO:0000313" key="13">
    <source>
        <dbReference type="EMBL" id="GAA3746018.1"/>
    </source>
</evidence>
<dbReference type="Pfam" id="PF00724">
    <property type="entry name" value="Oxidored_FMN"/>
    <property type="match status" value="1"/>
</dbReference>
<dbReference type="Pfam" id="PF07992">
    <property type="entry name" value="Pyr_redox_2"/>
    <property type="match status" value="1"/>
</dbReference>
<evidence type="ECO:0000259" key="12">
    <source>
        <dbReference type="Pfam" id="PF07992"/>
    </source>
</evidence>
<evidence type="ECO:0000256" key="4">
    <source>
        <dbReference type="ARBA" id="ARBA00022630"/>
    </source>
</evidence>
<evidence type="ECO:0000256" key="3">
    <source>
        <dbReference type="ARBA" id="ARBA00011048"/>
    </source>
</evidence>
<keyword evidence="14" id="KW-1185">Reference proteome</keyword>
<organism evidence="13 14">
    <name type="scientific">Streptomyces tremellae</name>
    <dbReference type="NCBI Taxonomy" id="1124239"/>
    <lineage>
        <taxon>Bacteria</taxon>
        <taxon>Bacillati</taxon>
        <taxon>Actinomycetota</taxon>
        <taxon>Actinomycetes</taxon>
        <taxon>Kitasatosporales</taxon>
        <taxon>Streptomycetaceae</taxon>
        <taxon>Streptomyces</taxon>
    </lineage>
</organism>
<protein>
    <submittedName>
        <fullName evidence="13">NADPH-dependent 2,4-dienoyl-CoA reductase</fullName>
    </submittedName>
</protein>
<evidence type="ECO:0000259" key="11">
    <source>
        <dbReference type="Pfam" id="PF00724"/>
    </source>
</evidence>
<dbReference type="SUPFAM" id="SSF51905">
    <property type="entry name" value="FAD/NAD(P)-binding domain"/>
    <property type="match status" value="1"/>
</dbReference>
<evidence type="ECO:0000313" key="14">
    <source>
        <dbReference type="Proteomes" id="UP001499884"/>
    </source>
</evidence>
<evidence type="ECO:0000256" key="5">
    <source>
        <dbReference type="ARBA" id="ARBA00022643"/>
    </source>
</evidence>
<dbReference type="InterPro" id="IPR013785">
    <property type="entry name" value="Aldolase_TIM"/>
</dbReference>
<evidence type="ECO:0000256" key="1">
    <source>
        <dbReference type="ARBA" id="ARBA00001917"/>
    </source>
</evidence>
<dbReference type="SUPFAM" id="SSF51395">
    <property type="entry name" value="FMN-linked oxidoreductases"/>
    <property type="match status" value="1"/>
</dbReference>
<feature type="domain" description="NADH:flavin oxidoreductase/NADH oxidase N-terminal" evidence="11">
    <location>
        <begin position="10"/>
        <end position="340"/>
    </location>
</feature>
<comment type="similarity">
    <text evidence="3">In the N-terminal section; belongs to the NADH:flavin oxidoreductase/NADH oxidase family.</text>
</comment>
<comment type="cofactor">
    <cofactor evidence="2">
        <name>[4Fe-4S] cluster</name>
        <dbReference type="ChEBI" id="CHEBI:49883"/>
    </cofactor>
</comment>
<dbReference type="Gene3D" id="3.40.50.720">
    <property type="entry name" value="NAD(P)-binding Rossmann-like Domain"/>
    <property type="match status" value="1"/>
</dbReference>
<gene>
    <name evidence="13" type="ORF">GCM10023082_48220</name>
</gene>
<dbReference type="Proteomes" id="UP001499884">
    <property type="component" value="Unassembled WGS sequence"/>
</dbReference>
<comment type="caution">
    <text evidence="13">The sequence shown here is derived from an EMBL/GenBank/DDBJ whole genome shotgun (WGS) entry which is preliminary data.</text>
</comment>
<keyword evidence="9" id="KW-0411">Iron-sulfur</keyword>
<dbReference type="RefSeq" id="WP_345651293.1">
    <property type="nucleotide sequence ID" value="NZ_BAABEP010000041.1"/>
</dbReference>
<feature type="compositionally biased region" description="Polar residues" evidence="10">
    <location>
        <begin position="708"/>
        <end position="718"/>
    </location>
</feature>
<accession>A0ABP7FRZ4</accession>
<dbReference type="InterPro" id="IPR001155">
    <property type="entry name" value="OxRdtase_FMN_N"/>
</dbReference>
<evidence type="ECO:0000256" key="10">
    <source>
        <dbReference type="SAM" id="MobiDB-lite"/>
    </source>
</evidence>
<dbReference type="EMBL" id="BAABEP010000041">
    <property type="protein sequence ID" value="GAA3746018.1"/>
    <property type="molecule type" value="Genomic_DNA"/>
</dbReference>
<evidence type="ECO:0000256" key="6">
    <source>
        <dbReference type="ARBA" id="ARBA00022723"/>
    </source>
</evidence>
<keyword evidence="8" id="KW-0408">Iron</keyword>
<dbReference type="PANTHER" id="PTHR42917:SF2">
    <property type="entry name" value="2,4-DIENOYL-COA REDUCTASE [(2E)-ENOYL-COA-PRODUCING]"/>
    <property type="match status" value="1"/>
</dbReference>
<keyword evidence="4" id="KW-0285">Flavoprotein</keyword>
<feature type="compositionally biased region" description="Low complexity" evidence="10">
    <location>
        <begin position="687"/>
        <end position="704"/>
    </location>
</feature>
<keyword evidence="6" id="KW-0479">Metal-binding</keyword>
<keyword evidence="7" id="KW-0560">Oxidoreductase</keyword>
<name>A0ABP7FRZ4_9ACTN</name>
<sequence length="739" mass="75310">MFDHVFRSGAIGGLTLPHRIVMGAMHLNLEALEDGGAALAAFYAERAGGGAALIVTGGTAVSPAGAGGPGYGMVGDPSHRAALRRAADAVHAAGGLIALQLFHAGRYALPGVAGTDGGAPFAPSAVYSRFSRTTPREMSADDIAETVADFARGAEAARELGFDAVEVMGSEGYLINQFTAPLTNRREDAWGGDAERRRRFPVEVMRAVRAAVPGFPVLFRMSGADLVEDGTPPQDTAALAVALAEAGADALAVGVGWHESPVPTVQAQVPEGTWAVFAKDVKRALRGAGHGAVPVIASNRFNRLSQADEVLAGGEVDYVAMARPFLADPAIVATSRAGRAEAVDLCIACNEACIDRSFGTERVSCLVNPRAGYEAEFAATAAPGASARRRYAVVGAGIAGLQAARTLLALGHEVEVFEAGAEPGGQFRLAGQVPGKRDFAQTVRHHVAELAEHGAVLHLNHRIGHKDAALLAAFEGVVLASGVLPVRPALPGLALPHVIDYAQAFADPDALGERVAVIGGGGIAVDLAHLLTAGRAATSTPEEFLAAHAVTGGSPSAAPARPARAVTVMRRGGRVGAGIGPSTRWVAMAELRAAGVETLVGVEYEEITREGVVVRDAEGGHRLVRADHVVLAAGQEPERDARHALLRAGVPFEAAGGVTGADRLNAVRATAEGLRAAHRLVARTSGKAAAPAEAAAPGAVRAGPDGTGSATAAVTPTGRNGMEPANEACTNATAGACGT</sequence>
<dbReference type="Gene3D" id="3.50.50.60">
    <property type="entry name" value="FAD/NAD(P)-binding domain"/>
    <property type="match status" value="1"/>
</dbReference>
<dbReference type="PANTHER" id="PTHR42917">
    <property type="entry name" value="2,4-DIENOYL-COA REDUCTASE"/>
    <property type="match status" value="1"/>
</dbReference>
<feature type="domain" description="FAD/NAD(P)-binding" evidence="12">
    <location>
        <begin position="390"/>
        <end position="658"/>
    </location>
</feature>
<dbReference type="PRINTS" id="PR00368">
    <property type="entry name" value="FADPNR"/>
</dbReference>
<comment type="cofactor">
    <cofactor evidence="1">
        <name>FMN</name>
        <dbReference type="ChEBI" id="CHEBI:58210"/>
    </cofactor>
</comment>
<dbReference type="InterPro" id="IPR051793">
    <property type="entry name" value="NADH:flavin_oxidoreductase"/>
</dbReference>
<dbReference type="InterPro" id="IPR023753">
    <property type="entry name" value="FAD/NAD-binding_dom"/>
</dbReference>
<evidence type="ECO:0000256" key="7">
    <source>
        <dbReference type="ARBA" id="ARBA00023002"/>
    </source>
</evidence>
<evidence type="ECO:0000256" key="2">
    <source>
        <dbReference type="ARBA" id="ARBA00001966"/>
    </source>
</evidence>
<evidence type="ECO:0000256" key="8">
    <source>
        <dbReference type="ARBA" id="ARBA00023004"/>
    </source>
</evidence>
<proteinExistence type="inferred from homology"/>
<keyword evidence="5" id="KW-0288">FMN</keyword>
<feature type="region of interest" description="Disordered" evidence="10">
    <location>
        <begin position="687"/>
        <end position="726"/>
    </location>
</feature>
<reference evidence="14" key="1">
    <citation type="journal article" date="2019" name="Int. J. Syst. Evol. Microbiol.">
        <title>The Global Catalogue of Microorganisms (GCM) 10K type strain sequencing project: providing services to taxonomists for standard genome sequencing and annotation.</title>
        <authorList>
            <consortium name="The Broad Institute Genomics Platform"/>
            <consortium name="The Broad Institute Genome Sequencing Center for Infectious Disease"/>
            <person name="Wu L."/>
            <person name="Ma J."/>
        </authorList>
    </citation>
    <scope>NUCLEOTIDE SEQUENCE [LARGE SCALE GENOMIC DNA]</scope>
    <source>
        <strain evidence="14">JCM 30846</strain>
    </source>
</reference>
<evidence type="ECO:0000256" key="9">
    <source>
        <dbReference type="ARBA" id="ARBA00023014"/>
    </source>
</evidence>
<dbReference type="InterPro" id="IPR036188">
    <property type="entry name" value="FAD/NAD-bd_sf"/>
</dbReference>
<dbReference type="Gene3D" id="3.20.20.70">
    <property type="entry name" value="Aldolase class I"/>
    <property type="match status" value="1"/>
</dbReference>